<name>A0ABP8U934_9ACTN</name>
<reference evidence="2" key="1">
    <citation type="journal article" date="2019" name="Int. J. Syst. Evol. Microbiol.">
        <title>The Global Catalogue of Microorganisms (GCM) 10K type strain sequencing project: providing services to taxonomists for standard genome sequencing and annotation.</title>
        <authorList>
            <consortium name="The Broad Institute Genomics Platform"/>
            <consortium name="The Broad Institute Genome Sequencing Center for Infectious Disease"/>
            <person name="Wu L."/>
            <person name="Ma J."/>
        </authorList>
    </citation>
    <scope>NUCLEOTIDE SEQUENCE [LARGE SCALE GENOMIC DNA]</scope>
    <source>
        <strain evidence="2">JCM 17939</strain>
    </source>
</reference>
<evidence type="ECO:0000313" key="2">
    <source>
        <dbReference type="Proteomes" id="UP001501442"/>
    </source>
</evidence>
<protein>
    <submittedName>
        <fullName evidence="1">Uncharacterized protein</fullName>
    </submittedName>
</protein>
<keyword evidence="2" id="KW-1185">Reference proteome</keyword>
<accession>A0ABP8U934</accession>
<organism evidence="1 2">
    <name type="scientific">Actinoallomurus vinaceus</name>
    <dbReference type="NCBI Taxonomy" id="1080074"/>
    <lineage>
        <taxon>Bacteria</taxon>
        <taxon>Bacillati</taxon>
        <taxon>Actinomycetota</taxon>
        <taxon>Actinomycetes</taxon>
        <taxon>Streptosporangiales</taxon>
        <taxon>Thermomonosporaceae</taxon>
        <taxon>Actinoallomurus</taxon>
    </lineage>
</organism>
<dbReference type="EMBL" id="BAABHK010000004">
    <property type="protein sequence ID" value="GAA4626769.1"/>
    <property type="molecule type" value="Genomic_DNA"/>
</dbReference>
<proteinExistence type="predicted"/>
<sequence>MRSNVRRARTFAVGDRVKLTFGVHGVVTAVVRRSKPAFFGYMISIKGGEPQEFPGDCVHEPDRPLLAEWRRWQDSDDLGPYFLAALSAADLAQFRREYAEANPAIARRFPERIPGRGDGVEELHHVTVSVEISRYEAWSSNGAHLRRRHRRFYWLRCSCRQFVAVLDGIREEAWRRELEHYDGHPGGLHGCGRPFAAHDRNVVWTC</sequence>
<gene>
    <name evidence="1" type="ORF">GCM10023196_036360</name>
</gene>
<comment type="caution">
    <text evidence="1">The sequence shown here is derived from an EMBL/GenBank/DDBJ whole genome shotgun (WGS) entry which is preliminary data.</text>
</comment>
<dbReference type="Proteomes" id="UP001501442">
    <property type="component" value="Unassembled WGS sequence"/>
</dbReference>
<evidence type="ECO:0000313" key="1">
    <source>
        <dbReference type="EMBL" id="GAA4626769.1"/>
    </source>
</evidence>